<sequence>MIPRPANSECDEFPFASTWQGSYTEDVGKFSVRYIDADSNRAGGNWLAAWYAYDRILNNDVFNVKVVE</sequence>
<dbReference type="Proteomes" id="UP000237797">
    <property type="component" value="Unassembled WGS sequence"/>
</dbReference>
<dbReference type="EMBL" id="PVNE01000002">
    <property type="protein sequence ID" value="PRX42243.1"/>
    <property type="molecule type" value="Genomic_DNA"/>
</dbReference>
<evidence type="ECO:0000313" key="3">
    <source>
        <dbReference type="Proteomes" id="UP000237797"/>
    </source>
</evidence>
<feature type="domain" description="Deoxyribonuclease NucA/NucB" evidence="1">
    <location>
        <begin position="6"/>
        <end position="64"/>
    </location>
</feature>
<organism evidence="2 3">
    <name type="scientific">Planifilum fimeticola</name>
    <dbReference type="NCBI Taxonomy" id="201975"/>
    <lineage>
        <taxon>Bacteria</taxon>
        <taxon>Bacillati</taxon>
        <taxon>Bacillota</taxon>
        <taxon>Bacilli</taxon>
        <taxon>Bacillales</taxon>
        <taxon>Thermoactinomycetaceae</taxon>
        <taxon>Planifilum</taxon>
    </lineage>
</organism>
<dbReference type="InterPro" id="IPR029476">
    <property type="entry name" value="DNase_NucA_NucB"/>
</dbReference>
<protein>
    <submittedName>
        <fullName evidence="2">Deoxyribonuclease NucA/NucB</fullName>
    </submittedName>
</protein>
<name>A0A2T0LIH1_9BACL</name>
<dbReference type="RefSeq" id="WP_170070325.1">
    <property type="nucleotide sequence ID" value="NZ_PVNE01000002.1"/>
</dbReference>
<dbReference type="AlphaFoldDB" id="A0A2T0LIH1"/>
<dbReference type="Pfam" id="PF14040">
    <property type="entry name" value="DNase_NucA_NucB"/>
    <property type="match status" value="1"/>
</dbReference>
<gene>
    <name evidence="2" type="ORF">CLV97_10225</name>
</gene>
<proteinExistence type="predicted"/>
<evidence type="ECO:0000259" key="1">
    <source>
        <dbReference type="Pfam" id="PF14040"/>
    </source>
</evidence>
<comment type="caution">
    <text evidence="2">The sequence shown here is derived from an EMBL/GenBank/DDBJ whole genome shotgun (WGS) entry which is preliminary data.</text>
</comment>
<reference evidence="2 3" key="1">
    <citation type="submission" date="2018-03" db="EMBL/GenBank/DDBJ databases">
        <title>Genomic Encyclopedia of Archaeal and Bacterial Type Strains, Phase II (KMG-II): from individual species to whole genera.</title>
        <authorList>
            <person name="Goeker M."/>
        </authorList>
    </citation>
    <scope>NUCLEOTIDE SEQUENCE [LARGE SCALE GENOMIC DNA]</scope>
    <source>
        <strain evidence="2 3">DSM 44946</strain>
    </source>
</reference>
<accession>A0A2T0LIH1</accession>
<evidence type="ECO:0000313" key="2">
    <source>
        <dbReference type="EMBL" id="PRX42243.1"/>
    </source>
</evidence>
<keyword evidence="3" id="KW-1185">Reference proteome</keyword>